<feature type="transmembrane region" description="Helical" evidence="6">
    <location>
        <begin position="33"/>
        <end position="51"/>
    </location>
</feature>
<evidence type="ECO:0000256" key="4">
    <source>
        <dbReference type="ARBA" id="ARBA00025078"/>
    </source>
</evidence>
<keyword evidence="8" id="KW-1185">Reference proteome</keyword>
<proteinExistence type="inferred from homology"/>
<protein>
    <recommendedName>
        <fullName evidence="2">Flagellar biosynthetic protein FlhB</fullName>
    </recommendedName>
</protein>
<comment type="function">
    <text evidence="4">Required for formation of the rod structure in the basal body of the flagellar apparatus. Together with FliI and FliH, may constitute the export apparatus of flagellin.</text>
</comment>
<dbReference type="Gene3D" id="3.40.1690.10">
    <property type="entry name" value="secretion proteins EscU"/>
    <property type="match status" value="1"/>
</dbReference>
<accession>A0A172YHM7</accession>
<dbReference type="Proteomes" id="UP000077875">
    <property type="component" value="Chromosome"/>
</dbReference>
<evidence type="ECO:0000256" key="3">
    <source>
        <dbReference type="ARBA" id="ARBA00023225"/>
    </source>
</evidence>
<reference evidence="7 8" key="1">
    <citation type="submission" date="2016-04" db="EMBL/GenBank/DDBJ databases">
        <title>Complete Genome Sequence of Halotalea alkalilenta IHB B 13600.</title>
        <authorList>
            <person name="Swarnkar M.K."/>
            <person name="Sharma A."/>
            <person name="Kaushal K."/>
            <person name="Soni R."/>
            <person name="Rana S."/>
            <person name="Singh A.K."/>
            <person name="Gulati A."/>
        </authorList>
    </citation>
    <scope>NUCLEOTIDE SEQUENCE [LARGE SCALE GENOMIC DNA]</scope>
    <source>
        <strain evidence="7 8">IHB B 13600</strain>
    </source>
</reference>
<dbReference type="PRINTS" id="PR00950">
    <property type="entry name" value="TYPE3IMSPROT"/>
</dbReference>
<keyword evidence="6" id="KW-0812">Transmembrane</keyword>
<evidence type="ECO:0000313" key="7">
    <source>
        <dbReference type="EMBL" id="ANF58751.1"/>
    </source>
</evidence>
<organism evidence="7 8">
    <name type="scientific">Halotalea alkalilenta</name>
    <dbReference type="NCBI Taxonomy" id="376489"/>
    <lineage>
        <taxon>Bacteria</taxon>
        <taxon>Pseudomonadati</taxon>
        <taxon>Pseudomonadota</taxon>
        <taxon>Gammaproteobacteria</taxon>
        <taxon>Oceanospirillales</taxon>
        <taxon>Halomonadaceae</taxon>
        <taxon>Halotalea</taxon>
    </lineage>
</organism>
<feature type="compositionally biased region" description="Basic and acidic residues" evidence="5">
    <location>
        <begin position="1"/>
        <end position="10"/>
    </location>
</feature>
<sequence length="349" mass="38710">MSQRSSEEKSLPASQKKLRDARRKGQVDNSTDMVTAMVMLAATLYLGYAAAQLVASLVGLFQLAAEAWQQPFALLWPRIQAKAGETLVELLLPLTAVTIVVSLLTNLAIIRGLVFSTEPLKPQFERINPVEGLKRIFSLRSLIELLKSLFKMIALGSAMVVIFRFALQMLMDIPQCGFDCIADGFLALLKPLVITALLAFMIVGGLDMLLQRWLFRRDQRMTKSEQKRERKDSEGDPLLKRERQRRRRDMHATGARQGIEHTSLLIGAPGDWMVGVRYVRGETPVPIVTCRADPERSAGLYADSRSHRLPLLGQPALAARVAKRAGNGEPIPEGTFQAVADLLVEAKLV</sequence>
<dbReference type="PANTHER" id="PTHR30531">
    <property type="entry name" value="FLAGELLAR BIOSYNTHETIC PROTEIN FLHB"/>
    <property type="match status" value="1"/>
</dbReference>
<evidence type="ECO:0000256" key="1">
    <source>
        <dbReference type="ARBA" id="ARBA00010690"/>
    </source>
</evidence>
<dbReference type="SUPFAM" id="SSF160544">
    <property type="entry name" value="EscU C-terminal domain-like"/>
    <property type="match status" value="1"/>
</dbReference>
<evidence type="ECO:0000313" key="8">
    <source>
        <dbReference type="Proteomes" id="UP000077875"/>
    </source>
</evidence>
<keyword evidence="6" id="KW-0472">Membrane</keyword>
<dbReference type="GO" id="GO:0009306">
    <property type="term" value="P:protein secretion"/>
    <property type="evidence" value="ECO:0007669"/>
    <property type="project" value="InterPro"/>
</dbReference>
<dbReference type="STRING" id="376489.A5892_15800"/>
<comment type="similarity">
    <text evidence="1">Belongs to the type III secretion exporter family.</text>
</comment>
<feature type="transmembrane region" description="Helical" evidence="6">
    <location>
        <begin position="90"/>
        <end position="114"/>
    </location>
</feature>
<dbReference type="InterPro" id="IPR006135">
    <property type="entry name" value="T3SS_substrate_exporter"/>
</dbReference>
<evidence type="ECO:0000256" key="6">
    <source>
        <dbReference type="SAM" id="Phobius"/>
    </source>
</evidence>
<dbReference type="EMBL" id="CP015243">
    <property type="protein sequence ID" value="ANF58751.1"/>
    <property type="molecule type" value="Genomic_DNA"/>
</dbReference>
<dbReference type="RefSeq" id="WP_064123606.1">
    <property type="nucleotide sequence ID" value="NZ_CP015243.1"/>
</dbReference>
<feature type="compositionally biased region" description="Basic and acidic residues" evidence="5">
    <location>
        <begin position="221"/>
        <end position="241"/>
    </location>
</feature>
<feature type="transmembrane region" description="Helical" evidence="6">
    <location>
        <begin position="149"/>
        <end position="167"/>
    </location>
</feature>
<keyword evidence="3" id="KW-1006">Bacterial flagellum protein export</keyword>
<name>A0A172YHM7_9GAMM</name>
<keyword evidence="3" id="KW-0813">Transport</keyword>
<dbReference type="PANTHER" id="PTHR30531:SF12">
    <property type="entry name" value="FLAGELLAR BIOSYNTHETIC PROTEIN FLHB"/>
    <property type="match status" value="1"/>
</dbReference>
<evidence type="ECO:0000256" key="2">
    <source>
        <dbReference type="ARBA" id="ARBA00021622"/>
    </source>
</evidence>
<keyword evidence="6" id="KW-1133">Transmembrane helix</keyword>
<feature type="region of interest" description="Disordered" evidence="5">
    <location>
        <begin position="221"/>
        <end position="253"/>
    </location>
</feature>
<dbReference type="GO" id="GO:0005886">
    <property type="term" value="C:plasma membrane"/>
    <property type="evidence" value="ECO:0007669"/>
    <property type="project" value="TreeGrafter"/>
</dbReference>
<dbReference type="AlphaFoldDB" id="A0A172YHM7"/>
<dbReference type="InterPro" id="IPR029025">
    <property type="entry name" value="T3SS_substrate_exporter_C"/>
</dbReference>
<keyword evidence="3" id="KW-0653">Protein transport</keyword>
<feature type="region of interest" description="Disordered" evidence="5">
    <location>
        <begin position="1"/>
        <end position="26"/>
    </location>
</feature>
<gene>
    <name evidence="7" type="ORF">A5892_15800</name>
</gene>
<evidence type="ECO:0000256" key="5">
    <source>
        <dbReference type="SAM" id="MobiDB-lite"/>
    </source>
</evidence>
<feature type="transmembrane region" description="Helical" evidence="6">
    <location>
        <begin position="187"/>
        <end position="210"/>
    </location>
</feature>
<dbReference type="KEGG" id="haa:A5892_15800"/>
<dbReference type="Pfam" id="PF01312">
    <property type="entry name" value="Bac_export_2"/>
    <property type="match status" value="1"/>
</dbReference>